<protein>
    <recommendedName>
        <fullName evidence="4">Ribbon-helix-helix protein CopG domain-containing protein</fullName>
    </recommendedName>
</protein>
<gene>
    <name evidence="2" type="ORF">BE21_19965</name>
</gene>
<dbReference type="EMBL" id="JEME01000783">
    <property type="protein sequence ID" value="KYG09072.1"/>
    <property type="molecule type" value="Genomic_DNA"/>
</dbReference>
<evidence type="ECO:0008006" key="4">
    <source>
        <dbReference type="Google" id="ProtNLM"/>
    </source>
</evidence>
<sequence length="69" mass="7778">MSGSRKATGRSPGRPRSIGGPVIQPKITPEDDKKLSDLAALEEFERNRSSVVRVAIRELYERRLGREEK</sequence>
<dbReference type="Proteomes" id="UP000075502">
    <property type="component" value="Unassembled WGS sequence"/>
</dbReference>
<comment type="caution">
    <text evidence="2">The sequence shown here is derived from an EMBL/GenBank/DDBJ whole genome shotgun (WGS) entry which is preliminary data.</text>
</comment>
<organism evidence="2 3">
    <name type="scientific">Sorangium cellulosum</name>
    <name type="common">Polyangium cellulosum</name>
    <dbReference type="NCBI Taxonomy" id="56"/>
    <lineage>
        <taxon>Bacteria</taxon>
        <taxon>Pseudomonadati</taxon>
        <taxon>Myxococcota</taxon>
        <taxon>Polyangia</taxon>
        <taxon>Polyangiales</taxon>
        <taxon>Polyangiaceae</taxon>
        <taxon>Sorangium</taxon>
    </lineage>
</organism>
<reference evidence="2 3" key="1">
    <citation type="submission" date="2014-02" db="EMBL/GenBank/DDBJ databases">
        <title>The small core and large imbalanced accessory genome model reveals a collaborative survival strategy of Sorangium cellulosum strains in nature.</title>
        <authorList>
            <person name="Han K."/>
            <person name="Peng R."/>
            <person name="Blom J."/>
            <person name="Li Y.-Z."/>
        </authorList>
    </citation>
    <scope>NUCLEOTIDE SEQUENCE [LARGE SCALE GENOMIC DNA]</scope>
    <source>
        <strain evidence="2 3">So0007-03</strain>
    </source>
</reference>
<evidence type="ECO:0000313" key="2">
    <source>
        <dbReference type="EMBL" id="KYG09072.1"/>
    </source>
</evidence>
<evidence type="ECO:0000256" key="1">
    <source>
        <dbReference type="SAM" id="MobiDB-lite"/>
    </source>
</evidence>
<name>A0A150TWJ9_SORCE</name>
<accession>A0A150TWJ9</accession>
<dbReference type="AlphaFoldDB" id="A0A150TWJ9"/>
<evidence type="ECO:0000313" key="3">
    <source>
        <dbReference type="Proteomes" id="UP000075502"/>
    </source>
</evidence>
<proteinExistence type="predicted"/>
<feature type="compositionally biased region" description="Low complexity" evidence="1">
    <location>
        <begin position="9"/>
        <end position="21"/>
    </location>
</feature>
<feature type="region of interest" description="Disordered" evidence="1">
    <location>
        <begin position="1"/>
        <end position="31"/>
    </location>
</feature>